<dbReference type="InterPro" id="IPR050297">
    <property type="entry name" value="LipidA_mod_glycosyltrf_83"/>
</dbReference>
<evidence type="ECO:0000256" key="5">
    <source>
        <dbReference type="ARBA" id="ARBA00022692"/>
    </source>
</evidence>
<dbReference type="PANTHER" id="PTHR33908:SF11">
    <property type="entry name" value="MEMBRANE PROTEIN"/>
    <property type="match status" value="1"/>
</dbReference>
<feature type="transmembrane region" description="Helical" evidence="8">
    <location>
        <begin position="189"/>
        <end position="206"/>
    </location>
</feature>
<dbReference type="Proteomes" id="UP001236806">
    <property type="component" value="Unassembled WGS sequence"/>
</dbReference>
<evidence type="ECO:0000256" key="7">
    <source>
        <dbReference type="ARBA" id="ARBA00023136"/>
    </source>
</evidence>
<feature type="transmembrane region" description="Helical" evidence="8">
    <location>
        <begin position="109"/>
        <end position="129"/>
    </location>
</feature>
<protein>
    <recommendedName>
        <fullName evidence="11">Glycosyltransferase RgtA/B/C/D-like domain-containing protein</fullName>
    </recommendedName>
</protein>
<feature type="transmembrane region" description="Helical" evidence="8">
    <location>
        <begin position="30"/>
        <end position="50"/>
    </location>
</feature>
<comment type="caution">
    <text evidence="9">The sequence shown here is derived from an EMBL/GenBank/DDBJ whole genome shotgun (WGS) entry which is preliminary data.</text>
</comment>
<keyword evidence="4" id="KW-0808">Transferase</keyword>
<evidence type="ECO:0000313" key="10">
    <source>
        <dbReference type="Proteomes" id="UP001236806"/>
    </source>
</evidence>
<evidence type="ECO:0008006" key="11">
    <source>
        <dbReference type="Google" id="ProtNLM"/>
    </source>
</evidence>
<feature type="transmembrane region" description="Helical" evidence="8">
    <location>
        <begin position="141"/>
        <end position="159"/>
    </location>
</feature>
<feature type="transmembrane region" description="Helical" evidence="8">
    <location>
        <begin position="312"/>
        <end position="331"/>
    </location>
</feature>
<keyword evidence="2" id="KW-1003">Cell membrane</keyword>
<evidence type="ECO:0000256" key="8">
    <source>
        <dbReference type="SAM" id="Phobius"/>
    </source>
</evidence>
<dbReference type="RefSeq" id="WP_306635273.1">
    <property type="nucleotide sequence ID" value="NZ_JAUSXB010000001.1"/>
</dbReference>
<organism evidence="9 10">
    <name type="scientific">Pseudarthrobacter siccitolerans</name>
    <dbReference type="NCBI Taxonomy" id="861266"/>
    <lineage>
        <taxon>Bacteria</taxon>
        <taxon>Bacillati</taxon>
        <taxon>Actinomycetota</taxon>
        <taxon>Actinomycetes</taxon>
        <taxon>Micrococcales</taxon>
        <taxon>Micrococcaceae</taxon>
        <taxon>Pseudarthrobacter</taxon>
    </lineage>
</organism>
<evidence type="ECO:0000256" key="3">
    <source>
        <dbReference type="ARBA" id="ARBA00022676"/>
    </source>
</evidence>
<proteinExistence type="predicted"/>
<feature type="transmembrane region" description="Helical" evidence="8">
    <location>
        <begin position="337"/>
        <end position="359"/>
    </location>
</feature>
<dbReference type="EMBL" id="JAUSXB010000001">
    <property type="protein sequence ID" value="MDQ0673990.1"/>
    <property type="molecule type" value="Genomic_DNA"/>
</dbReference>
<feature type="transmembrane region" description="Helical" evidence="8">
    <location>
        <begin position="366"/>
        <end position="384"/>
    </location>
</feature>
<evidence type="ECO:0000256" key="1">
    <source>
        <dbReference type="ARBA" id="ARBA00004651"/>
    </source>
</evidence>
<evidence type="ECO:0000256" key="2">
    <source>
        <dbReference type="ARBA" id="ARBA00022475"/>
    </source>
</evidence>
<evidence type="ECO:0000256" key="6">
    <source>
        <dbReference type="ARBA" id="ARBA00022989"/>
    </source>
</evidence>
<feature type="transmembrane region" description="Helical" evidence="8">
    <location>
        <begin position="240"/>
        <end position="259"/>
    </location>
</feature>
<comment type="subcellular location">
    <subcellularLocation>
        <location evidence="1">Cell membrane</location>
        <topology evidence="1">Multi-pass membrane protein</topology>
    </subcellularLocation>
</comment>
<evidence type="ECO:0000256" key="4">
    <source>
        <dbReference type="ARBA" id="ARBA00022679"/>
    </source>
</evidence>
<accession>A0ABU0PJ51</accession>
<keyword evidence="5 8" id="KW-0812">Transmembrane</keyword>
<sequence>MSITNETRPTWRAAAESFLPPAKRAGADKYIRHIPIALILLVQAVSALRLSNTAFQDEALYLYTGGWILQSWTDPHVEVYTHPEVFFSGSPMLYPVLAALLDHLGGLGLARLFSTACMLSATLAVYWGASVLFEHHPRPRTAGVFSAFVFALSAPVTFLSNFATFDAPSFTLVAWAAALSIWSSKRNRSVLWGVPIGALCSLAVLLKYSSAVDVPFVMVLTLVVGWAVRSTRWRSVARGAVAGMTTLAILIGCVLTWASDLVVGLQATTTNRTELVQKLPAWTLVSDVGGWAGITFALMIAGGIFLMRRQPILAAVLLAGTLAATGFQIWMGEAASLHKHLTLGIIFGAPLAGVMLSALVRAARRLSVLLVVGICYATLISGLIQSEKLFHDWPNTTPLRDTVTYAVDSMPWIRALAEVPEPLTYSLEEKTDPWQWTATYEHSFFYNDPTAAGKAPLEGLEAYQNALADNYFQLVVLDGSTGIGRQLRPEEFGFTRTDTVTDPASGHTWRIYQRFDQIPK</sequence>
<feature type="transmembrane region" description="Helical" evidence="8">
    <location>
        <begin position="279"/>
        <end position="305"/>
    </location>
</feature>
<keyword evidence="7 8" id="KW-0472">Membrane</keyword>
<reference evidence="9 10" key="1">
    <citation type="submission" date="2023-07" db="EMBL/GenBank/DDBJ databases">
        <title>Comparative genomics of wheat-associated soil bacteria to identify genetic determinants of phenazine resistance.</title>
        <authorList>
            <person name="Mouncey N."/>
        </authorList>
    </citation>
    <scope>NUCLEOTIDE SEQUENCE [LARGE SCALE GENOMIC DNA]</scope>
    <source>
        <strain evidence="9 10">W1I3</strain>
    </source>
</reference>
<feature type="transmembrane region" description="Helical" evidence="8">
    <location>
        <begin position="165"/>
        <end position="182"/>
    </location>
</feature>
<feature type="transmembrane region" description="Helical" evidence="8">
    <location>
        <begin position="212"/>
        <end position="228"/>
    </location>
</feature>
<name>A0ABU0PJ51_9MICC</name>
<keyword evidence="6 8" id="KW-1133">Transmembrane helix</keyword>
<evidence type="ECO:0000313" key="9">
    <source>
        <dbReference type="EMBL" id="MDQ0673990.1"/>
    </source>
</evidence>
<dbReference type="PANTHER" id="PTHR33908">
    <property type="entry name" value="MANNOSYLTRANSFERASE YKCB-RELATED"/>
    <property type="match status" value="1"/>
</dbReference>
<gene>
    <name evidence="9" type="ORF">QFZ36_001551</name>
</gene>
<keyword evidence="3" id="KW-0328">Glycosyltransferase</keyword>
<keyword evidence="10" id="KW-1185">Reference proteome</keyword>